<dbReference type="SUPFAM" id="SSF46894">
    <property type="entry name" value="C-terminal effector domain of the bipartite response regulators"/>
    <property type="match status" value="1"/>
</dbReference>
<dbReference type="InterPro" id="IPR001867">
    <property type="entry name" value="OmpR/PhoB-type_DNA-bd"/>
</dbReference>
<dbReference type="SMART" id="SM00862">
    <property type="entry name" value="Trans_reg_C"/>
    <property type="match status" value="1"/>
</dbReference>
<dbReference type="Pfam" id="PF13191">
    <property type="entry name" value="AAA_16"/>
    <property type="match status" value="1"/>
</dbReference>
<dbReference type="Proteomes" id="UP000832041">
    <property type="component" value="Chromosome"/>
</dbReference>
<dbReference type="SUPFAM" id="SSF48452">
    <property type="entry name" value="TPR-like"/>
    <property type="match status" value="3"/>
</dbReference>
<keyword evidence="2 3" id="KW-0238">DNA-binding</keyword>
<dbReference type="InterPro" id="IPR027417">
    <property type="entry name" value="P-loop_NTPase"/>
</dbReference>
<dbReference type="Gene3D" id="3.40.50.300">
    <property type="entry name" value="P-loop containing nucleotide triphosphate hydrolases"/>
    <property type="match status" value="1"/>
</dbReference>
<dbReference type="PANTHER" id="PTHR47691">
    <property type="entry name" value="REGULATOR-RELATED"/>
    <property type="match status" value="1"/>
</dbReference>
<dbReference type="Gene3D" id="1.25.40.10">
    <property type="entry name" value="Tetratricopeptide repeat domain"/>
    <property type="match status" value="2"/>
</dbReference>
<dbReference type="Gene3D" id="1.10.10.10">
    <property type="entry name" value="Winged helix-like DNA-binding domain superfamily/Winged helix DNA-binding domain"/>
    <property type="match status" value="1"/>
</dbReference>
<dbReference type="InterPro" id="IPR011990">
    <property type="entry name" value="TPR-like_helical_dom_sf"/>
</dbReference>
<dbReference type="Pfam" id="PF25872">
    <property type="entry name" value="HTH_77"/>
    <property type="match status" value="1"/>
</dbReference>
<reference evidence="5 6" key="1">
    <citation type="submission" date="2020-04" db="EMBL/GenBank/DDBJ databases">
        <title>Thermobifida alba genome sequencing and assembly.</title>
        <authorList>
            <person name="Luzics S."/>
            <person name="Horvath B."/>
            <person name="Nagy I."/>
            <person name="Toth A."/>
            <person name="Nagy I."/>
            <person name="Kukolya J."/>
        </authorList>
    </citation>
    <scope>NUCLEOTIDE SEQUENCE [LARGE SCALE GENOMIC DNA]</scope>
    <source>
        <strain evidence="5 6">DSM 43795</strain>
    </source>
</reference>
<dbReference type="EMBL" id="CP051627">
    <property type="protein sequence ID" value="UPT22073.1"/>
    <property type="molecule type" value="Genomic_DNA"/>
</dbReference>
<evidence type="ECO:0000313" key="6">
    <source>
        <dbReference type="Proteomes" id="UP000832041"/>
    </source>
</evidence>
<dbReference type="CDD" id="cd15831">
    <property type="entry name" value="BTAD"/>
    <property type="match status" value="1"/>
</dbReference>
<dbReference type="RefSeq" id="WP_248590558.1">
    <property type="nucleotide sequence ID" value="NZ_BAABEB010000005.1"/>
</dbReference>
<organism evidence="5 6">
    <name type="scientific">Thermobifida alba</name>
    <name type="common">Thermomonospora alba</name>
    <dbReference type="NCBI Taxonomy" id="53522"/>
    <lineage>
        <taxon>Bacteria</taxon>
        <taxon>Bacillati</taxon>
        <taxon>Actinomycetota</taxon>
        <taxon>Actinomycetes</taxon>
        <taxon>Streptosporangiales</taxon>
        <taxon>Nocardiopsidaceae</taxon>
        <taxon>Thermobifida</taxon>
    </lineage>
</organism>
<dbReference type="InterPro" id="IPR016032">
    <property type="entry name" value="Sig_transdc_resp-reg_C-effctor"/>
</dbReference>
<comment type="similarity">
    <text evidence="1">Belongs to the AfsR/DnrI/RedD regulatory family.</text>
</comment>
<dbReference type="PROSITE" id="PS51755">
    <property type="entry name" value="OMPR_PHOB"/>
    <property type="match status" value="1"/>
</dbReference>
<feature type="DNA-binding region" description="OmpR/PhoB-type" evidence="3">
    <location>
        <begin position="1"/>
        <end position="97"/>
    </location>
</feature>
<dbReference type="PANTHER" id="PTHR47691:SF3">
    <property type="entry name" value="HTH-TYPE TRANSCRIPTIONAL REGULATOR RV0890C-RELATED"/>
    <property type="match status" value="1"/>
</dbReference>
<dbReference type="SMART" id="SM01043">
    <property type="entry name" value="BTAD"/>
    <property type="match status" value="1"/>
</dbReference>
<dbReference type="InterPro" id="IPR041664">
    <property type="entry name" value="AAA_16"/>
</dbReference>
<feature type="domain" description="OmpR/PhoB-type" evidence="4">
    <location>
        <begin position="1"/>
        <end position="97"/>
    </location>
</feature>
<keyword evidence="6" id="KW-1185">Reference proteome</keyword>
<evidence type="ECO:0000256" key="1">
    <source>
        <dbReference type="ARBA" id="ARBA00005820"/>
    </source>
</evidence>
<evidence type="ECO:0000313" key="5">
    <source>
        <dbReference type="EMBL" id="UPT22073.1"/>
    </source>
</evidence>
<protein>
    <submittedName>
        <fullName evidence="5">AfsR/SARP family transcriptional regulator</fullName>
    </submittedName>
</protein>
<evidence type="ECO:0000256" key="2">
    <source>
        <dbReference type="ARBA" id="ARBA00023125"/>
    </source>
</evidence>
<proteinExistence type="inferred from homology"/>
<evidence type="ECO:0000256" key="3">
    <source>
        <dbReference type="PROSITE-ProRule" id="PRU01091"/>
    </source>
</evidence>
<name>A0ABY4L6H5_THEAE</name>
<dbReference type="Pfam" id="PF03704">
    <property type="entry name" value="BTAD"/>
    <property type="match status" value="1"/>
</dbReference>
<dbReference type="InterPro" id="IPR005158">
    <property type="entry name" value="BTAD"/>
</dbReference>
<dbReference type="InterPro" id="IPR058852">
    <property type="entry name" value="HTH_77"/>
</dbReference>
<sequence>MRFGVLGPLEVWSTDGETVRVPEVKVRALLADLLVNEGRPVSADRLIDDLWGDGGLPANPVRVLRAKISQLRGVLERAEPGGRNRLVLRPSGYQLLLEADDVDAFRFGELLDRARRSADPRTRGTLLVDALSLWRGEALADFADREFARPAVTRWQEQRLAALEEQAETRLALGEHHLLVDELRDLVDRHPFRERLRAAHMRALYRSGRQREALESFEQLRLLLAEELGLDPRPELVALHRAILRQDPGLEADTPAVPAVPRPRTNLPAPVTDLVGRERQIDEVGALLRGGRLVTLTGPGGVGKTRLATELAARVKDDFPDGAWLVELGGLRPIRGADAAGSAARVAEAVAAVIGVRDTADGRLAERDATPADRLADAVRGRRALLVLDNCEHVVEPAAALVERLLGAAPQVCFLATSREALGLSGERVYEVPPLELPDPAETGDGAAVRRSSAVRLFAARAAAAAPNFTLDEWTAPAVAAICRRLDGLPLALELAATRVRALGVHELADRLGDRFRLLTTGRRGVPQRQRTLRAVIDWSWDLLTDPERTVLRRLAVHADGCTLEAAEAVCSGDGIAAADVADLLARLVDQSLVAVADGPDGLRYRLLESVAAYCAERLEQAGEAGTVRERHTRYYAALAERADALLRGRDQRRWLRRLDAENANLRSSFDAAVRRGDADLAVRMASALVWYRYLRGRLGEARRSLATALDLPGGSPTARAEAEIWLLGVDLMTQEPVDPTGALRAVLDARGRFDDPEESARAEWFVGMALLGFGALSESERLVRRALTVFRMRGDRWGTAAALSTRAWQEQARGDLGRCEADGGRSLELFRDLGDRWGQLQAMPVLALLAEVAGDYGRAARLHRDGLRVAEEIGLWTEVSYRLSGLGRIAVLNGEFRRAEEFHLRARRVAAEQGDRFGESFAELGLGLGARREGRFEEAETYLRNWLERSRRGEGPAAVALGFAELGFLAEQRGDAAAALESHTAGLAAAEATGDPRAVALGLEGVAGARALAGDAVLAARLLGAAAAARDSVAAPLPPAERGDVERAAGRARAALGEQAFAAEFERGRRAGPEAGLAWARPSRCQGRRLTEWSGPTSEIS</sequence>
<dbReference type="PRINTS" id="PR00364">
    <property type="entry name" value="DISEASERSIST"/>
</dbReference>
<accession>A0ABY4L6H5</accession>
<gene>
    <name evidence="5" type="ORF">FOF52_14800</name>
</gene>
<dbReference type="InterPro" id="IPR036388">
    <property type="entry name" value="WH-like_DNA-bd_sf"/>
</dbReference>
<dbReference type="SUPFAM" id="SSF52540">
    <property type="entry name" value="P-loop containing nucleoside triphosphate hydrolases"/>
    <property type="match status" value="1"/>
</dbReference>
<evidence type="ECO:0000259" key="4">
    <source>
        <dbReference type="PROSITE" id="PS51755"/>
    </source>
</evidence>